<protein>
    <submittedName>
        <fullName evidence="2">Uncharacterized protein</fullName>
    </submittedName>
</protein>
<evidence type="ECO:0000313" key="3">
    <source>
        <dbReference type="Proteomes" id="UP000054359"/>
    </source>
</evidence>
<dbReference type="AlphaFoldDB" id="A0A087SUK2"/>
<evidence type="ECO:0000256" key="1">
    <source>
        <dbReference type="SAM" id="SignalP"/>
    </source>
</evidence>
<proteinExistence type="predicted"/>
<organism evidence="2 3">
    <name type="scientific">Stegodyphus mimosarum</name>
    <name type="common">African social velvet spider</name>
    <dbReference type="NCBI Taxonomy" id="407821"/>
    <lineage>
        <taxon>Eukaryota</taxon>
        <taxon>Metazoa</taxon>
        <taxon>Ecdysozoa</taxon>
        <taxon>Arthropoda</taxon>
        <taxon>Chelicerata</taxon>
        <taxon>Arachnida</taxon>
        <taxon>Araneae</taxon>
        <taxon>Araneomorphae</taxon>
        <taxon>Entelegynae</taxon>
        <taxon>Eresoidea</taxon>
        <taxon>Eresidae</taxon>
        <taxon>Stegodyphus</taxon>
    </lineage>
</organism>
<evidence type="ECO:0000313" key="2">
    <source>
        <dbReference type="EMBL" id="KFM56541.1"/>
    </source>
</evidence>
<gene>
    <name evidence="2" type="ORF">X975_15674</name>
</gene>
<name>A0A087SUK2_STEMI</name>
<dbReference type="EMBL" id="KK112012">
    <property type="protein sequence ID" value="KFM56541.1"/>
    <property type="molecule type" value="Genomic_DNA"/>
</dbReference>
<feature type="chain" id="PRO_5001829071" evidence="1">
    <location>
        <begin position="19"/>
        <end position="41"/>
    </location>
</feature>
<keyword evidence="3" id="KW-1185">Reference proteome</keyword>
<feature type="non-terminal residue" evidence="2">
    <location>
        <position position="41"/>
    </location>
</feature>
<feature type="signal peptide" evidence="1">
    <location>
        <begin position="1"/>
        <end position="18"/>
    </location>
</feature>
<sequence>MCFMCVMIKIVCLFEARTCPLQCSLQNPAAAANRPVHGSIP</sequence>
<accession>A0A087SUK2</accession>
<dbReference type="Proteomes" id="UP000054359">
    <property type="component" value="Unassembled WGS sequence"/>
</dbReference>
<keyword evidence="1" id="KW-0732">Signal</keyword>
<reference evidence="2 3" key="1">
    <citation type="submission" date="2013-11" db="EMBL/GenBank/DDBJ databases">
        <title>Genome sequencing of Stegodyphus mimosarum.</title>
        <authorList>
            <person name="Bechsgaard J."/>
        </authorList>
    </citation>
    <scope>NUCLEOTIDE SEQUENCE [LARGE SCALE GENOMIC DNA]</scope>
</reference>